<feature type="domain" description="NAC-A/B" evidence="6">
    <location>
        <begin position="1"/>
        <end position="68"/>
    </location>
</feature>
<dbReference type="CDD" id="cd14359">
    <property type="entry name" value="UBA_AeNAC"/>
    <property type="match status" value="1"/>
</dbReference>
<proteinExistence type="inferred from homology"/>
<dbReference type="Gene3D" id="2.20.70.30">
    <property type="entry name" value="Nascent polypeptide-associated complex domain"/>
    <property type="match status" value="1"/>
</dbReference>
<dbReference type="InterPro" id="IPR005231">
    <property type="entry name" value="NAC_arc"/>
</dbReference>
<evidence type="ECO:0000256" key="1">
    <source>
        <dbReference type="ARBA" id="ARBA00022448"/>
    </source>
</evidence>
<dbReference type="EMBL" id="DRXS01000105">
    <property type="protein sequence ID" value="HHR40568.1"/>
    <property type="molecule type" value="Genomic_DNA"/>
</dbReference>
<evidence type="ECO:0000256" key="2">
    <source>
        <dbReference type="ARBA" id="ARBA00022884"/>
    </source>
</evidence>
<dbReference type="InterPro" id="IPR038187">
    <property type="entry name" value="NAC_A/B_dom_sf"/>
</dbReference>
<comment type="similarity">
    <text evidence="4">Belongs to the NAC-alpha family.</text>
</comment>
<keyword evidence="2 4" id="KW-0694">RNA-binding</keyword>
<dbReference type="AlphaFoldDB" id="A0A7C5U443"/>
<dbReference type="InterPro" id="IPR009060">
    <property type="entry name" value="UBA-like_sf"/>
</dbReference>
<keyword evidence="1 4" id="KW-0813">Transport</keyword>
<evidence type="ECO:0000256" key="4">
    <source>
        <dbReference type="HAMAP-Rule" id="MF_00814"/>
    </source>
</evidence>
<evidence type="ECO:0000256" key="3">
    <source>
        <dbReference type="ARBA" id="ARBA00022927"/>
    </source>
</evidence>
<dbReference type="GO" id="GO:0015031">
    <property type="term" value="P:protein transport"/>
    <property type="evidence" value="ECO:0007669"/>
    <property type="project" value="UniProtKB-UniRule"/>
</dbReference>
<dbReference type="HAMAP" id="MF_00814">
    <property type="entry name" value="NAC_arch"/>
    <property type="match status" value="1"/>
</dbReference>
<comment type="function">
    <text evidence="4">Contacts the emerging nascent chain on the ribosome.</text>
</comment>
<evidence type="ECO:0000256" key="5">
    <source>
        <dbReference type="NCBIfam" id="TIGR00264"/>
    </source>
</evidence>
<sequence>MRRAQERMLKSLGLDIEEVGQAEEVVIKLENRTITLKGPSVLVVKTGGEKVFQLVGGEVFEEAKKEQPKTYVPSDEDVSLVIAQTGVSEEEARGALMQTSGDLAKAILLLRSKR</sequence>
<reference evidence="7" key="1">
    <citation type="journal article" date="2020" name="mSystems">
        <title>Genome- and Community-Level Interaction Insights into Carbon Utilization and Element Cycling Functions of Hydrothermarchaeota in Hydrothermal Sediment.</title>
        <authorList>
            <person name="Zhou Z."/>
            <person name="Liu Y."/>
            <person name="Xu W."/>
            <person name="Pan J."/>
            <person name="Luo Z.H."/>
            <person name="Li M."/>
        </authorList>
    </citation>
    <scope>NUCLEOTIDE SEQUENCE [LARGE SCALE GENOMIC DNA]</scope>
    <source>
        <strain evidence="7">SpSt-1084</strain>
    </source>
</reference>
<dbReference type="InterPro" id="IPR002715">
    <property type="entry name" value="Nas_poly-pep-assoc_cplx_dom"/>
</dbReference>
<dbReference type="GO" id="GO:0003723">
    <property type="term" value="F:RNA binding"/>
    <property type="evidence" value="ECO:0007669"/>
    <property type="project" value="UniProtKB-UniRule"/>
</dbReference>
<gene>
    <name evidence="4" type="primary">nac</name>
    <name evidence="7" type="ORF">ENM42_01930</name>
</gene>
<keyword evidence="3 4" id="KW-0653">Protein transport</keyword>
<name>A0A7C5U443_CALS0</name>
<dbReference type="SUPFAM" id="SSF46934">
    <property type="entry name" value="UBA-like"/>
    <property type="match status" value="1"/>
</dbReference>
<dbReference type="NCBIfam" id="TIGR00264">
    <property type="entry name" value="archaeal-type nascent polypeptide-associated complex protein"/>
    <property type="match status" value="1"/>
</dbReference>
<dbReference type="Gene3D" id="1.10.8.10">
    <property type="entry name" value="DNA helicase RuvA subunit, C-terminal domain"/>
    <property type="match status" value="1"/>
</dbReference>
<dbReference type="Pfam" id="PF01849">
    <property type="entry name" value="NAC"/>
    <property type="match status" value="1"/>
</dbReference>
<evidence type="ECO:0000313" key="7">
    <source>
        <dbReference type="EMBL" id="HHR40568.1"/>
    </source>
</evidence>
<dbReference type="SMART" id="SM01407">
    <property type="entry name" value="NAC"/>
    <property type="match status" value="1"/>
</dbReference>
<protein>
    <recommendedName>
        <fullName evidence="4 5">Nascent polypeptide-associated complex protein</fullName>
    </recommendedName>
</protein>
<organism evidence="7">
    <name type="scientific">Caldiarchaeum subterraneum</name>
    <dbReference type="NCBI Taxonomy" id="311458"/>
    <lineage>
        <taxon>Archaea</taxon>
        <taxon>Nitrososphaerota</taxon>
        <taxon>Candidatus Caldarchaeales</taxon>
        <taxon>Candidatus Caldarchaeaceae</taxon>
        <taxon>Candidatus Caldarchaeum</taxon>
    </lineage>
</organism>
<accession>A0A7C5U443</accession>
<dbReference type="PROSITE" id="PS51151">
    <property type="entry name" value="NAC_AB"/>
    <property type="match status" value="1"/>
</dbReference>
<comment type="subunit">
    <text evidence="4">Homodimer. Interacts with the ribosome. Binds ribosomal RNA.</text>
</comment>
<comment type="caution">
    <text evidence="7">The sequence shown here is derived from an EMBL/GenBank/DDBJ whole genome shotgun (WGS) entry which is preliminary data.</text>
</comment>
<evidence type="ECO:0000259" key="6">
    <source>
        <dbReference type="PROSITE" id="PS51151"/>
    </source>
</evidence>